<evidence type="ECO:0008006" key="4">
    <source>
        <dbReference type="Google" id="ProtNLM"/>
    </source>
</evidence>
<sequence>MKAKKSLTSVSDSQVNSNKDLAVETCNTNTERLYSSSRSASLLNAVGKFLQQCQLRISQILPGFCSVLLFWRVYAQRVEILHQKVDELQKELQLLRSNALLPPESRCSGCHGTTFMHHHQQSSAALHRSPQPPPPPIICPPAPPPPPPPLPPIPVPQRLPLVPKHRTNHSSLQDKIDRHVTVTLKDLQAVKLRKVAANNKVWISPAEKQTPLVTLSDLQKVRLRRVQCSVLSPKRRSSGRLVQ</sequence>
<evidence type="ECO:0000256" key="1">
    <source>
        <dbReference type="SAM" id="MobiDB-lite"/>
    </source>
</evidence>
<feature type="compositionally biased region" description="Pro residues" evidence="1">
    <location>
        <begin position="130"/>
        <end position="150"/>
    </location>
</feature>
<dbReference type="GO" id="GO:0005634">
    <property type="term" value="C:nucleus"/>
    <property type="evidence" value="ECO:0007669"/>
    <property type="project" value="TreeGrafter"/>
</dbReference>
<reference evidence="2" key="1">
    <citation type="submission" date="2023-06" db="EMBL/GenBank/DDBJ databases">
        <title>Male Hemibagrus guttatus genome.</title>
        <authorList>
            <person name="Bian C."/>
        </authorList>
    </citation>
    <scope>NUCLEOTIDE SEQUENCE</scope>
    <source>
        <strain evidence="2">Male_cb2023</strain>
        <tissue evidence="2">Muscle</tissue>
    </source>
</reference>
<keyword evidence="3" id="KW-1185">Reference proteome</keyword>
<accession>A0AAE0QJ44</accession>
<feature type="region of interest" description="Disordered" evidence="1">
    <location>
        <begin position="118"/>
        <end position="150"/>
    </location>
</feature>
<dbReference type="GO" id="GO:0005737">
    <property type="term" value="C:cytoplasm"/>
    <property type="evidence" value="ECO:0007669"/>
    <property type="project" value="TreeGrafter"/>
</dbReference>
<protein>
    <recommendedName>
        <fullName evidence="4">Proline-rich protein 11</fullName>
    </recommendedName>
</protein>
<evidence type="ECO:0000313" key="2">
    <source>
        <dbReference type="EMBL" id="KAK3521933.1"/>
    </source>
</evidence>
<comment type="caution">
    <text evidence="2">The sequence shown here is derived from an EMBL/GenBank/DDBJ whole genome shotgun (WGS) entry which is preliminary data.</text>
</comment>
<organism evidence="2 3">
    <name type="scientific">Hemibagrus guttatus</name>
    <dbReference type="NCBI Taxonomy" id="175788"/>
    <lineage>
        <taxon>Eukaryota</taxon>
        <taxon>Metazoa</taxon>
        <taxon>Chordata</taxon>
        <taxon>Craniata</taxon>
        <taxon>Vertebrata</taxon>
        <taxon>Euteleostomi</taxon>
        <taxon>Actinopterygii</taxon>
        <taxon>Neopterygii</taxon>
        <taxon>Teleostei</taxon>
        <taxon>Ostariophysi</taxon>
        <taxon>Siluriformes</taxon>
        <taxon>Bagridae</taxon>
        <taxon>Hemibagrus</taxon>
    </lineage>
</organism>
<dbReference type="EMBL" id="JAUCMX010000015">
    <property type="protein sequence ID" value="KAK3521933.1"/>
    <property type="molecule type" value="Genomic_DNA"/>
</dbReference>
<dbReference type="PANTHER" id="PTHR23330">
    <property type="entry name" value="P300 TRANSCRIPTIONAL COFACTOR JMY-RELATED"/>
    <property type="match status" value="1"/>
</dbReference>
<proteinExistence type="predicted"/>
<name>A0AAE0QJ44_9TELE</name>
<evidence type="ECO:0000313" key="3">
    <source>
        <dbReference type="Proteomes" id="UP001274896"/>
    </source>
</evidence>
<dbReference type="AlphaFoldDB" id="A0AAE0QJ44"/>
<dbReference type="Proteomes" id="UP001274896">
    <property type="component" value="Unassembled WGS sequence"/>
</dbReference>
<gene>
    <name evidence="2" type="ORF">QTP70_020041</name>
</gene>
<dbReference type="PANTHER" id="PTHR23330:SF9">
    <property type="entry name" value="PROLINE-RICH PROTEIN 11"/>
    <property type="match status" value="1"/>
</dbReference>